<reference evidence="2 3" key="1">
    <citation type="journal article" date="2024" name="BMC Genomics">
        <title>De novo assembly and annotation of Popillia japonica's genome with initial clues to its potential as an invasive pest.</title>
        <authorList>
            <person name="Cucini C."/>
            <person name="Boschi S."/>
            <person name="Funari R."/>
            <person name="Cardaioli E."/>
            <person name="Iannotti N."/>
            <person name="Marturano G."/>
            <person name="Paoli F."/>
            <person name="Bruttini M."/>
            <person name="Carapelli A."/>
            <person name="Frati F."/>
            <person name="Nardi F."/>
        </authorList>
    </citation>
    <scope>NUCLEOTIDE SEQUENCE [LARGE SCALE GENOMIC DNA]</scope>
    <source>
        <strain evidence="2">DMR45628</strain>
    </source>
</reference>
<protein>
    <submittedName>
        <fullName evidence="2">Uncharacterized protein</fullName>
    </submittedName>
</protein>
<dbReference type="AlphaFoldDB" id="A0AAW1KSQ0"/>
<name>A0AAW1KSQ0_POPJA</name>
<keyword evidence="3" id="KW-1185">Reference proteome</keyword>
<gene>
    <name evidence="2" type="ORF">QE152_g19248</name>
</gene>
<feature type="region of interest" description="Disordered" evidence="1">
    <location>
        <begin position="1"/>
        <end position="38"/>
    </location>
</feature>
<comment type="caution">
    <text evidence="2">The sequence shown here is derived from an EMBL/GenBank/DDBJ whole genome shotgun (WGS) entry which is preliminary data.</text>
</comment>
<organism evidence="2 3">
    <name type="scientific">Popillia japonica</name>
    <name type="common">Japanese beetle</name>
    <dbReference type="NCBI Taxonomy" id="7064"/>
    <lineage>
        <taxon>Eukaryota</taxon>
        <taxon>Metazoa</taxon>
        <taxon>Ecdysozoa</taxon>
        <taxon>Arthropoda</taxon>
        <taxon>Hexapoda</taxon>
        <taxon>Insecta</taxon>
        <taxon>Pterygota</taxon>
        <taxon>Neoptera</taxon>
        <taxon>Endopterygota</taxon>
        <taxon>Coleoptera</taxon>
        <taxon>Polyphaga</taxon>
        <taxon>Scarabaeiformia</taxon>
        <taxon>Scarabaeidae</taxon>
        <taxon>Rutelinae</taxon>
        <taxon>Popillia</taxon>
    </lineage>
</organism>
<evidence type="ECO:0000256" key="1">
    <source>
        <dbReference type="SAM" id="MobiDB-lite"/>
    </source>
</evidence>
<dbReference type="Proteomes" id="UP001458880">
    <property type="component" value="Unassembled WGS sequence"/>
</dbReference>
<proteinExistence type="predicted"/>
<feature type="compositionally biased region" description="Basic residues" evidence="1">
    <location>
        <begin position="22"/>
        <end position="34"/>
    </location>
</feature>
<sequence length="229" mass="26044">MSSVSIENKHISNSESTTSDKCRKKHRRRSKRRKVSDPTVTNISNLLSASLHLISPKESKFSKNDTKLSNTSEGANIIVTISDSVSTETSDLENGKTIEEANSINFVNNESSEQDLILASPNENQEKTQSKNAFEFMMESSRKSIGRNSPGKDLDKDIVVVSGEVKNKLLARKFLFERWSTMKGSKKRKVEEKEREVCVKQKLEKRAKLMKRMLSIDDEVIHRKIRTPK</sequence>
<dbReference type="EMBL" id="JASPKY010000181">
    <property type="protein sequence ID" value="KAK9723345.1"/>
    <property type="molecule type" value="Genomic_DNA"/>
</dbReference>
<evidence type="ECO:0000313" key="2">
    <source>
        <dbReference type="EMBL" id="KAK9723345.1"/>
    </source>
</evidence>
<accession>A0AAW1KSQ0</accession>
<evidence type="ECO:0000313" key="3">
    <source>
        <dbReference type="Proteomes" id="UP001458880"/>
    </source>
</evidence>